<dbReference type="EMBL" id="BIMR01000356">
    <property type="protein sequence ID" value="GCE78262.1"/>
    <property type="molecule type" value="Genomic_DNA"/>
</dbReference>
<sequence>MASPHVTVPLSSGVTTDIGRDDAAGVALRERWRHESLGSVWLRPADWYHPAVDDLAVAVLGDLDPTLAAADLGRARGYDGVGIAETIDDLACLYRSRGEAQPPLLTVRALCDGWADAQAAAVAVGTSLDPESGLPTHQYLAVRLAETYQDGSRAGVGAHDSHHLVLVDVAAGTVDPFSRAARSAAVGAAMTTTFGLGHPMATLGGGVFAVLSRRQDPLEERVADLQVEIARRVDRLEVRAATRQPVRVWVERLPATHEEAVHTLRRVSRP</sequence>
<evidence type="ECO:0000313" key="1">
    <source>
        <dbReference type="EMBL" id="GCE78262.1"/>
    </source>
</evidence>
<dbReference type="Proteomes" id="UP000289954">
    <property type="component" value="Unassembled WGS sequence"/>
</dbReference>
<keyword evidence="2" id="KW-1185">Reference proteome</keyword>
<protein>
    <recommendedName>
        <fullName evidence="3">GGDEF domain-containing protein</fullName>
    </recommendedName>
</protein>
<dbReference type="AlphaFoldDB" id="A0A402DW02"/>
<evidence type="ECO:0008006" key="3">
    <source>
        <dbReference type="Google" id="ProtNLM"/>
    </source>
</evidence>
<accession>A0A402DW02</accession>
<evidence type="ECO:0000313" key="2">
    <source>
        <dbReference type="Proteomes" id="UP000289954"/>
    </source>
</evidence>
<name>A0A402DW02_9CELL</name>
<organism evidence="1 2">
    <name type="scientific">Cellulomonas biazotea</name>
    <dbReference type="NCBI Taxonomy" id="1709"/>
    <lineage>
        <taxon>Bacteria</taxon>
        <taxon>Bacillati</taxon>
        <taxon>Actinomycetota</taxon>
        <taxon>Actinomycetes</taxon>
        <taxon>Micrococcales</taxon>
        <taxon>Cellulomonadaceae</taxon>
        <taxon>Cellulomonas</taxon>
    </lineage>
</organism>
<reference evidence="1 2" key="1">
    <citation type="submission" date="2019-01" db="EMBL/GenBank/DDBJ databases">
        <title>Draft genome sequence of Cellulomonas takizawaensis strain TKZ-21.</title>
        <authorList>
            <person name="Yamamura H."/>
            <person name="Hayashi T."/>
            <person name="Hamada M."/>
            <person name="Serisawa Y."/>
            <person name="Matsuyama K."/>
            <person name="Nakagawa Y."/>
            <person name="Otoguro M."/>
            <person name="Yanagida F."/>
            <person name="Hayakawa M."/>
        </authorList>
    </citation>
    <scope>NUCLEOTIDE SEQUENCE [LARGE SCALE GENOMIC DNA]</scope>
    <source>
        <strain evidence="1 2">NBRC12680</strain>
    </source>
</reference>
<comment type="caution">
    <text evidence="1">The sequence shown here is derived from an EMBL/GenBank/DDBJ whole genome shotgun (WGS) entry which is preliminary data.</text>
</comment>
<proteinExistence type="predicted"/>
<gene>
    <name evidence="1" type="ORF">CBZ_33180</name>
</gene>